<keyword evidence="1" id="KW-1133">Transmembrane helix</keyword>
<dbReference type="Proteomes" id="UP000290365">
    <property type="component" value="Chromosome"/>
</dbReference>
<feature type="transmembrane region" description="Helical" evidence="1">
    <location>
        <begin position="38"/>
        <end position="61"/>
    </location>
</feature>
<accession>A0A4P6JTC3</accession>
<proteinExistence type="predicted"/>
<dbReference type="AlphaFoldDB" id="A0A4P6JTC3"/>
<evidence type="ECO:0000313" key="2">
    <source>
        <dbReference type="EMBL" id="QBD78684.1"/>
    </source>
</evidence>
<dbReference type="EMBL" id="CP035758">
    <property type="protein sequence ID" value="QBD78684.1"/>
    <property type="molecule type" value="Genomic_DNA"/>
</dbReference>
<dbReference type="KEGG" id="kbs:EPA93_22920"/>
<evidence type="ECO:0000256" key="1">
    <source>
        <dbReference type="SAM" id="Phobius"/>
    </source>
</evidence>
<organism evidence="2 3">
    <name type="scientific">Ktedonosporobacter rubrisoli</name>
    <dbReference type="NCBI Taxonomy" id="2509675"/>
    <lineage>
        <taxon>Bacteria</taxon>
        <taxon>Bacillati</taxon>
        <taxon>Chloroflexota</taxon>
        <taxon>Ktedonobacteria</taxon>
        <taxon>Ktedonobacterales</taxon>
        <taxon>Ktedonosporobacteraceae</taxon>
        <taxon>Ktedonosporobacter</taxon>
    </lineage>
</organism>
<keyword evidence="1" id="KW-0472">Membrane</keyword>
<dbReference type="RefSeq" id="WP_129889737.1">
    <property type="nucleotide sequence ID" value="NZ_CP035758.1"/>
</dbReference>
<evidence type="ECO:0000313" key="3">
    <source>
        <dbReference type="Proteomes" id="UP000290365"/>
    </source>
</evidence>
<protein>
    <submittedName>
        <fullName evidence="2">Uncharacterized protein</fullName>
    </submittedName>
</protein>
<gene>
    <name evidence="2" type="ORF">EPA93_22920</name>
</gene>
<keyword evidence="3" id="KW-1185">Reference proteome</keyword>
<name>A0A4P6JTC3_KTERU</name>
<reference evidence="2 3" key="1">
    <citation type="submission" date="2019-01" db="EMBL/GenBank/DDBJ databases">
        <title>Ktedonosporobacter rubrisoli SCAWS-G2.</title>
        <authorList>
            <person name="Huang Y."/>
            <person name="Yan B."/>
        </authorList>
    </citation>
    <scope>NUCLEOTIDE SEQUENCE [LARGE SCALE GENOMIC DNA]</scope>
    <source>
        <strain evidence="2 3">SCAWS-G2</strain>
    </source>
</reference>
<sequence>MKGSRTLRERYRALISILIIPLGLIIVVRASLAGLQAWSLILLGLAFVVLGIVRLRAYLYLK</sequence>
<keyword evidence="1" id="KW-0812">Transmembrane</keyword>
<feature type="transmembrane region" description="Helical" evidence="1">
    <location>
        <begin position="12"/>
        <end position="32"/>
    </location>
</feature>